<sequence>MDFHGDDDHPKDHNPLTMSDEQILEQIIPTHHAHNLGDTKLDVDSLFILVENILKQSTHVSDDVVQGNHGSLEVEDIDDKFSSPLCVLKQIAHEMSCKPPGEEIAHRTTLFVLHKLSSYTWDAKAVLTLAAFALEYGDFWLLSQLQPIDPLAKSMAILMRVPVRKHQQVIVEINNLIKANLQLIKAISELEKLTKKYDTKEVPALALVIQQIPIYVYWAIITIVAVVNQIDCLTTELKHGQELSHFGLKIYIILSKMKKLVSLLLKQIEEAEYFKRLREMFQSPTEIVEVFKMLFFWKEAPLTPIYDGATKTLVDIDVLRQKSVFFFVSTLDITEELIETLKPIHEATKTADQYRIVWVPFVEEWDDDLKKGFEILKSMMPWYALHYFGTMKGFKFIKEEWHFNGQPIVVHVNPQGKVLHQNAFSMIQLFGLDAFPFTLSIEESLSQEASWDGGPLARNISPKINCWIKEDKYIFFYGGKDKEWIQEFTKYASALANDATIKEANISIELLCMENRHQVIVSRFWGGIESFLSIQKHEAADTPTQELQKLLSYKNESGWTLLSKGPNVVLTGHGTTVLKTLVEFYKWRSL</sequence>
<gene>
    <name evidence="1" type="ORF">L6164_012827</name>
</gene>
<proteinExistence type="predicted"/>
<dbReference type="Proteomes" id="UP000828941">
    <property type="component" value="Chromosome 5"/>
</dbReference>
<accession>A0ACB9PCR7</accession>
<comment type="caution">
    <text evidence="1">The sequence shown here is derived from an EMBL/GenBank/DDBJ whole genome shotgun (WGS) entry which is preliminary data.</text>
</comment>
<evidence type="ECO:0000313" key="1">
    <source>
        <dbReference type="EMBL" id="KAI4345729.1"/>
    </source>
</evidence>
<evidence type="ECO:0000313" key="2">
    <source>
        <dbReference type="Proteomes" id="UP000828941"/>
    </source>
</evidence>
<protein>
    <submittedName>
        <fullName evidence="1">Uncharacterized protein</fullName>
    </submittedName>
</protein>
<name>A0ACB9PCR7_BAUVA</name>
<organism evidence="1 2">
    <name type="scientific">Bauhinia variegata</name>
    <name type="common">Purple orchid tree</name>
    <name type="synonym">Phanera variegata</name>
    <dbReference type="NCBI Taxonomy" id="167791"/>
    <lineage>
        <taxon>Eukaryota</taxon>
        <taxon>Viridiplantae</taxon>
        <taxon>Streptophyta</taxon>
        <taxon>Embryophyta</taxon>
        <taxon>Tracheophyta</taxon>
        <taxon>Spermatophyta</taxon>
        <taxon>Magnoliopsida</taxon>
        <taxon>eudicotyledons</taxon>
        <taxon>Gunneridae</taxon>
        <taxon>Pentapetalae</taxon>
        <taxon>rosids</taxon>
        <taxon>fabids</taxon>
        <taxon>Fabales</taxon>
        <taxon>Fabaceae</taxon>
        <taxon>Cercidoideae</taxon>
        <taxon>Cercideae</taxon>
        <taxon>Bauhiniinae</taxon>
        <taxon>Bauhinia</taxon>
    </lineage>
</organism>
<dbReference type="EMBL" id="CM039430">
    <property type="protein sequence ID" value="KAI4345729.1"/>
    <property type="molecule type" value="Genomic_DNA"/>
</dbReference>
<reference evidence="1 2" key="1">
    <citation type="journal article" date="2022" name="DNA Res.">
        <title>Chromosomal-level genome assembly of the orchid tree Bauhinia variegata (Leguminosae; Cercidoideae) supports the allotetraploid origin hypothesis of Bauhinia.</title>
        <authorList>
            <person name="Zhong Y."/>
            <person name="Chen Y."/>
            <person name="Zheng D."/>
            <person name="Pang J."/>
            <person name="Liu Y."/>
            <person name="Luo S."/>
            <person name="Meng S."/>
            <person name="Qian L."/>
            <person name="Wei D."/>
            <person name="Dai S."/>
            <person name="Zhou R."/>
        </authorList>
    </citation>
    <scope>NUCLEOTIDE SEQUENCE [LARGE SCALE GENOMIC DNA]</scope>
    <source>
        <strain evidence="1">BV-YZ2020</strain>
    </source>
</reference>
<keyword evidence="2" id="KW-1185">Reference proteome</keyword>